<keyword evidence="5" id="KW-0804">Transcription</keyword>
<dbReference type="InterPro" id="IPR014756">
    <property type="entry name" value="Ig_E-set"/>
</dbReference>
<evidence type="ECO:0000259" key="9">
    <source>
        <dbReference type="SMART" id="SM01268"/>
    </source>
</evidence>
<dbReference type="Pfam" id="PF20144">
    <property type="entry name" value="TIG_SUH"/>
    <property type="match status" value="1"/>
</dbReference>
<keyword evidence="6" id="KW-0539">Nucleus</keyword>
<dbReference type="GO" id="GO:0001228">
    <property type="term" value="F:DNA-binding transcription activator activity, RNA polymerase II-specific"/>
    <property type="evidence" value="ECO:0007669"/>
    <property type="project" value="InterPro"/>
</dbReference>
<dbReference type="InterPro" id="IPR013783">
    <property type="entry name" value="Ig-like_fold"/>
</dbReference>
<dbReference type="InterPro" id="IPR008967">
    <property type="entry name" value="p53-like_TF_DNA-bd_sf"/>
</dbReference>
<dbReference type="SUPFAM" id="SSF49417">
    <property type="entry name" value="p53-like transcription factors"/>
    <property type="match status" value="1"/>
</dbReference>
<dbReference type="SUPFAM" id="SSF81296">
    <property type="entry name" value="E set domains"/>
    <property type="match status" value="1"/>
</dbReference>
<keyword evidence="3" id="KW-0805">Transcription regulation</keyword>
<dbReference type="OrthoDB" id="5600360at2759"/>
<dbReference type="GO" id="GO:0005634">
    <property type="term" value="C:nucleus"/>
    <property type="evidence" value="ECO:0007669"/>
    <property type="project" value="UniProtKB-SubCell"/>
</dbReference>
<feature type="region of interest" description="Disordered" evidence="7">
    <location>
        <begin position="691"/>
        <end position="811"/>
    </location>
</feature>
<sequence>MSLDFTAPPPQYPSQADLDHALTNLNPQQPSHPAYDHQEPLDIPQEHSSYEFFSNNNNNNHNPFGSRYRTNASSSSSLGHASDPMYASHPSLSFGDSMSSFPPPPGHHNNNYDLNGLPSSYSSGKVSPLTPSDPVMGLQNSPGFPGLPNGNGLQKDYSPQHPYPDIVSDRRSNNDGPANFQPEFHDEYNHGALGLGFPPPSSLHQFQQRFGRFSSDSHFPSPSPGGNVTSQMQHRPSLDMLRGVPPHATHSYRPDGGSYDDLGQFPSLSSQQDLSLRLGHNMAVDETLSRMKLQNPSGMGHSTDLQSFIRPYLEQYVRTSNRLAFGERTVIVMSSKVAQKSYGTEKRFLCPPPTAIMIGNSWWSETVRRGEEPKQAPPRVVISISGEPAPQEGVIEWTSTSGKSFDVNDPPTGTTYIGRCVGKQLFISDVDEKKKKVEALVKIVAPVSDDEPERIIGTFPSRPIKVISKPSKKRQSAKNLELCINHGSTISLFHRLRSQTVSTKYLCVSGSGSSFKGSDGAPLMGLDQRTRAPTPSFIARTASWDPFVMYIVDVNKPAGGMDAPPPPPPQPDYPSPPPNAIPFTNNGSQIPIYYNQTVVLQCLTSGVVSPVLIIRKVDHATTVVGGGLQEGAKGVADHFCAPGEVCGDPVSQLHKIAFEVYDANKGMPEPGTPGLTGAFLSCMGEKVNTYRPVDGRQWNNPQAPSSRGSNSPPNMPASPVVSTPVSSVGSSNPASDYFAGSGLSSASSAPASPTSYDFPSNDGGRVKRGKRSTSSSGGVSKAGSAKGRRRQGSGGSATSSRHGSGGEQTASSGALWQVDIGETSVWTIVGTDQIRYNFYVPPVLYDQQSLQQTGSFPIPSKPITPFPGVVKYLPPDRAAEAPKSNCASSRAAMAKPNPHASKMLTLYGENFSKTDPVTVFFGADPSPYVEVRCTEVVGCLPPDNPSTKRRPIILVRSDGVVLPSNVMYP</sequence>
<dbReference type="InterPro" id="IPR037095">
    <property type="entry name" value="RBP-J/Cbf11_DNA-bd_sf"/>
</dbReference>
<dbReference type="GO" id="GO:0000978">
    <property type="term" value="F:RNA polymerase II cis-regulatory region sequence-specific DNA binding"/>
    <property type="evidence" value="ECO:0007669"/>
    <property type="project" value="InterPro"/>
</dbReference>
<evidence type="ECO:0000256" key="3">
    <source>
        <dbReference type="ARBA" id="ARBA00023015"/>
    </source>
</evidence>
<evidence type="ECO:0000259" key="8">
    <source>
        <dbReference type="SMART" id="SM01267"/>
    </source>
</evidence>
<dbReference type="InterPro" id="IPR040159">
    <property type="entry name" value="CLS_fam"/>
</dbReference>
<feature type="compositionally biased region" description="Pro residues" evidence="7">
    <location>
        <begin position="563"/>
        <end position="580"/>
    </location>
</feature>
<dbReference type="AlphaFoldDB" id="A0A4Y7QE05"/>
<evidence type="ECO:0000313" key="11">
    <source>
        <dbReference type="Proteomes" id="UP000294933"/>
    </source>
</evidence>
<feature type="compositionally biased region" description="Basic and acidic residues" evidence="7">
    <location>
        <begin position="34"/>
        <end position="49"/>
    </location>
</feature>
<keyword evidence="11" id="KW-1185">Reference proteome</keyword>
<feature type="region of interest" description="Disordered" evidence="7">
    <location>
        <begin position="559"/>
        <end position="580"/>
    </location>
</feature>
<evidence type="ECO:0000256" key="4">
    <source>
        <dbReference type="ARBA" id="ARBA00023125"/>
    </source>
</evidence>
<dbReference type="FunFam" id="2.60.40.1450:FF:000003">
    <property type="entry name" value="Related to J kappa-recombination signal binding protein"/>
    <property type="match status" value="1"/>
</dbReference>
<dbReference type="InterPro" id="IPR038007">
    <property type="entry name" value="RBP-Jkappa_IPT"/>
</dbReference>
<dbReference type="SUPFAM" id="SSF110217">
    <property type="entry name" value="DNA-binding protein LAG-1 (CSL)"/>
    <property type="match status" value="1"/>
</dbReference>
<feature type="region of interest" description="Disordered" evidence="7">
    <location>
        <begin position="1"/>
        <end position="84"/>
    </location>
</feature>
<accession>A0A4Y7QE05</accession>
<dbReference type="SMART" id="SM01268">
    <property type="entry name" value="BTD"/>
    <property type="match status" value="1"/>
</dbReference>
<dbReference type="Gene3D" id="2.60.40.10">
    <property type="entry name" value="Immunoglobulins"/>
    <property type="match status" value="1"/>
</dbReference>
<feature type="compositionally biased region" description="Low complexity" evidence="7">
    <location>
        <begin position="772"/>
        <end position="785"/>
    </location>
</feature>
<feature type="compositionally biased region" description="Low complexity" evidence="7">
    <location>
        <begin position="717"/>
        <end position="755"/>
    </location>
</feature>
<evidence type="ECO:0000256" key="2">
    <source>
        <dbReference type="ARBA" id="ARBA00009704"/>
    </source>
</evidence>
<name>A0A4Y7QE05_9AGAM</name>
<dbReference type="Gene3D" id="2.60.40.1450">
    <property type="entry name" value="LAG1, DNA binding domain"/>
    <property type="match status" value="1"/>
</dbReference>
<evidence type="ECO:0000256" key="5">
    <source>
        <dbReference type="ARBA" id="ARBA00023163"/>
    </source>
</evidence>
<feature type="compositionally biased region" description="Polar residues" evidence="7">
    <location>
        <begin position="108"/>
        <end position="125"/>
    </location>
</feature>
<gene>
    <name evidence="10" type="ORF">BD410DRAFT_716362</name>
</gene>
<evidence type="ECO:0000256" key="6">
    <source>
        <dbReference type="ARBA" id="ARBA00023242"/>
    </source>
</evidence>
<evidence type="ECO:0000256" key="7">
    <source>
        <dbReference type="SAM" id="MobiDB-lite"/>
    </source>
</evidence>
<feature type="domain" description="Beta-trefoil DNA-binding" evidence="9">
    <location>
        <begin position="482"/>
        <end position="816"/>
    </location>
</feature>
<feature type="compositionally biased region" description="Low complexity" evidence="7">
    <location>
        <begin position="142"/>
        <end position="153"/>
    </location>
</feature>
<comment type="similarity">
    <text evidence="2">Belongs to the Su(H) family.</text>
</comment>
<comment type="subcellular location">
    <subcellularLocation>
        <location evidence="1">Nucleus</location>
    </subcellularLocation>
</comment>
<dbReference type="Pfam" id="PF09270">
    <property type="entry name" value="BTD"/>
    <property type="match status" value="1"/>
</dbReference>
<dbReference type="EMBL" id="ML170162">
    <property type="protein sequence ID" value="TDL25917.1"/>
    <property type="molecule type" value="Genomic_DNA"/>
</dbReference>
<dbReference type="InterPro" id="IPR036358">
    <property type="entry name" value="BTD_sf"/>
</dbReference>
<feature type="region of interest" description="Disordered" evidence="7">
    <location>
        <begin position="97"/>
        <end position="193"/>
    </location>
</feature>
<proteinExistence type="inferred from homology"/>
<protein>
    <submittedName>
        <fullName evidence="10">LAG1-DNAbind-domain-containing protein</fullName>
    </submittedName>
</protein>
<reference evidence="10 11" key="1">
    <citation type="submission" date="2018-06" db="EMBL/GenBank/DDBJ databases">
        <title>A transcriptomic atlas of mushroom development highlights an independent origin of complex multicellularity.</title>
        <authorList>
            <consortium name="DOE Joint Genome Institute"/>
            <person name="Krizsan K."/>
            <person name="Almasi E."/>
            <person name="Merenyi Z."/>
            <person name="Sahu N."/>
            <person name="Viragh M."/>
            <person name="Koszo T."/>
            <person name="Mondo S."/>
            <person name="Kiss B."/>
            <person name="Balint B."/>
            <person name="Kues U."/>
            <person name="Barry K."/>
            <person name="Hegedus J.C."/>
            <person name="Henrissat B."/>
            <person name="Johnson J."/>
            <person name="Lipzen A."/>
            <person name="Ohm R."/>
            <person name="Nagy I."/>
            <person name="Pangilinan J."/>
            <person name="Yan J."/>
            <person name="Xiong Y."/>
            <person name="Grigoriev I.V."/>
            <person name="Hibbett D.S."/>
            <person name="Nagy L.G."/>
        </authorList>
    </citation>
    <scope>NUCLEOTIDE SEQUENCE [LARGE SCALE GENOMIC DNA]</scope>
    <source>
        <strain evidence="10 11">SZMC22713</strain>
    </source>
</reference>
<dbReference type="InterPro" id="IPR015351">
    <property type="entry name" value="RBP-J/Cbf11/Cbf12_DNA-bd"/>
</dbReference>
<dbReference type="PANTHER" id="PTHR10665">
    <property type="entry name" value="RECOMBINING BINDING PROTEIN SUPPRESSOR OF HAIRLESS"/>
    <property type="match status" value="1"/>
</dbReference>
<dbReference type="VEuPathDB" id="FungiDB:BD410DRAFT_716362"/>
<keyword evidence="4" id="KW-0238">DNA-binding</keyword>
<feature type="compositionally biased region" description="Polar residues" evidence="7">
    <location>
        <begin position="697"/>
        <end position="712"/>
    </location>
</feature>
<feature type="compositionally biased region" description="Polar residues" evidence="7">
    <location>
        <begin position="796"/>
        <end position="811"/>
    </location>
</feature>
<organism evidence="10 11">
    <name type="scientific">Rickenella mellea</name>
    <dbReference type="NCBI Taxonomy" id="50990"/>
    <lineage>
        <taxon>Eukaryota</taxon>
        <taxon>Fungi</taxon>
        <taxon>Dikarya</taxon>
        <taxon>Basidiomycota</taxon>
        <taxon>Agaricomycotina</taxon>
        <taxon>Agaricomycetes</taxon>
        <taxon>Hymenochaetales</taxon>
        <taxon>Rickenellaceae</taxon>
        <taxon>Rickenella</taxon>
    </lineage>
</organism>
<dbReference type="STRING" id="50990.A0A4Y7QE05"/>
<dbReference type="SMART" id="SM01267">
    <property type="entry name" value="LAG1_DNAbind"/>
    <property type="match status" value="1"/>
</dbReference>
<dbReference type="Proteomes" id="UP000294933">
    <property type="component" value="Unassembled WGS sequence"/>
</dbReference>
<feature type="domain" description="RBP-J/Cbf11/Cbf12 DNA binding" evidence="8">
    <location>
        <begin position="329"/>
        <end position="481"/>
    </location>
</feature>
<evidence type="ECO:0000313" key="10">
    <source>
        <dbReference type="EMBL" id="TDL25917.1"/>
    </source>
</evidence>
<dbReference type="InterPro" id="IPR015350">
    <property type="entry name" value="Beta-trefoil_DNA-bd_dom"/>
</dbReference>
<dbReference type="Pfam" id="PF09271">
    <property type="entry name" value="LAG1-DNAbind"/>
    <property type="match status" value="1"/>
</dbReference>
<evidence type="ECO:0000256" key="1">
    <source>
        <dbReference type="ARBA" id="ARBA00004123"/>
    </source>
</evidence>